<protein>
    <submittedName>
        <fullName evidence="2">LAGLIDADG endonuclease</fullName>
    </submittedName>
</protein>
<accession>A0A1S6KM41</accession>
<dbReference type="Pfam" id="PF00961">
    <property type="entry name" value="LAGLIDADG_1"/>
    <property type="match status" value="1"/>
</dbReference>
<keyword evidence="2" id="KW-0378">Hydrolase</keyword>
<dbReference type="InterPro" id="IPR051289">
    <property type="entry name" value="LAGLIDADG_Endonuclease"/>
</dbReference>
<proteinExistence type="predicted"/>
<keyword evidence="2" id="KW-0496">Mitochondrion</keyword>
<dbReference type="AlphaFoldDB" id="A0A1S6KM41"/>
<dbReference type="SUPFAM" id="SSF55608">
    <property type="entry name" value="Homing endonucleases"/>
    <property type="match status" value="1"/>
</dbReference>
<dbReference type="Gene3D" id="3.10.28.10">
    <property type="entry name" value="Homing endonucleases"/>
    <property type="match status" value="1"/>
</dbReference>
<evidence type="ECO:0000259" key="1">
    <source>
        <dbReference type="Pfam" id="PF00961"/>
    </source>
</evidence>
<dbReference type="RefSeq" id="YP_009449473.1">
    <property type="nucleotide sequence ID" value="NC_036610.1"/>
</dbReference>
<reference evidence="2" key="2">
    <citation type="submission" date="2017-01" db="EMBL/GenBank/DDBJ databases">
        <authorList>
            <person name="Mah S.A."/>
            <person name="Swanson W.J."/>
            <person name="Moy G.W."/>
            <person name="Vacquier V.D."/>
        </authorList>
    </citation>
    <scope>NUCLEOTIDE SEQUENCE</scope>
    <source>
        <strain evidence="2">AS3.7877</strain>
    </source>
</reference>
<dbReference type="GO" id="GO:0004519">
    <property type="term" value="F:endonuclease activity"/>
    <property type="evidence" value="ECO:0007669"/>
    <property type="project" value="UniProtKB-KW"/>
</dbReference>
<keyword evidence="2" id="KW-0255">Endonuclease</keyword>
<feature type="domain" description="Homing endonuclease LAGLIDADG" evidence="1">
    <location>
        <begin position="1"/>
        <end position="99"/>
    </location>
</feature>
<dbReference type="GO" id="GO:0005739">
    <property type="term" value="C:mitochondrion"/>
    <property type="evidence" value="ECO:0007669"/>
    <property type="project" value="UniProtKB-ARBA"/>
</dbReference>
<keyword evidence="2" id="KW-0540">Nuclease</keyword>
<reference evidence="2" key="1">
    <citation type="journal article" date="2017" name="Appl. Microbiol. Biotechnol.">
        <title>Mitochondrial genome of the nematode endoparasitic fungus Hirsutella vermicola reveals a high level of synteny in the family Ophiocordycipitaceae.</title>
        <authorList>
            <person name="Zhang Y.J."/>
            <person name="Zhang H.Y."/>
            <person name="Liu X.Z."/>
            <person name="Zhang S."/>
        </authorList>
    </citation>
    <scope>NUCLEOTIDE SEQUENCE</scope>
    <source>
        <strain evidence="2">AS3.7877</strain>
    </source>
</reference>
<gene>
    <name evidence="2" type="primary">orf133</name>
</gene>
<dbReference type="PANTHER" id="PTHR36181">
    <property type="entry name" value="INTRON-ENCODED ENDONUCLEASE AI3-RELATED"/>
    <property type="match status" value="1"/>
</dbReference>
<organism evidence="2">
    <name type="scientific">Hirsutella vermicola</name>
    <dbReference type="NCBI Taxonomy" id="369263"/>
    <lineage>
        <taxon>Eukaryota</taxon>
        <taxon>Fungi</taxon>
        <taxon>Dikarya</taxon>
        <taxon>Ascomycota</taxon>
        <taxon>Pezizomycotina</taxon>
        <taxon>Sordariomycetes</taxon>
        <taxon>Hypocreomycetidae</taxon>
        <taxon>Hypocreales</taxon>
        <taxon>Ophiocordycipitaceae</taxon>
        <taxon>Hirsutella</taxon>
    </lineage>
</organism>
<name>A0A1S6KM41_9HYPO</name>
<dbReference type="InterPro" id="IPR004860">
    <property type="entry name" value="LAGLIDADG_dom"/>
</dbReference>
<sequence>MAGFTQAHGCFEINVVKNSTYKTGYNVSLEYSIWQKDKLPLELLYYHLKYKGNITQNSLGIWCYKSTDFNTAAHLINYFDKYHVFGGKYIKFIKFRKVYRMIQKGRHLDNKGIKKIISIATKGGSSETSTQEI</sequence>
<evidence type="ECO:0000313" key="2">
    <source>
        <dbReference type="EMBL" id="AQT19634.1"/>
    </source>
</evidence>
<dbReference type="EMBL" id="KY465721">
    <property type="protein sequence ID" value="AQT19634.1"/>
    <property type="molecule type" value="Genomic_DNA"/>
</dbReference>
<geneLocation type="mitochondrion" evidence="2"/>
<dbReference type="PANTHER" id="PTHR36181:SF3">
    <property type="entry name" value="INTRON-ENCODED DNA ENDONUCLEASE AI5 BETA"/>
    <property type="match status" value="1"/>
</dbReference>
<dbReference type="InterPro" id="IPR027434">
    <property type="entry name" value="Homing_endonucl"/>
</dbReference>
<dbReference type="GeneID" id="35414444"/>